<sequence length="511" mass="57094">MAPVATTLTVPTAAPSATKPLVRDQDEPGVGLGLWPVDFEPTQVDYQKRLRIIENDDDERLSREISFPLVLVPRSKEEREEVSKGDLLTSIRKLSLPTSEEREGKSQSGSTTSRLRSLLDSNGGAIQFKRLPLRTADDFSEFVHALAGQRFDEGEEEEEEEEEEGKREVWIPHQDKGLMVIRTQFSKNVATANEGPSTQSIGFHNEYGLSSHFPSYIVFFCVSPPDVGGGGQTPIVSSLALYDRLKRGPTEAYLGDLREKGVTFTIHHPSSRLEGSVQGESVFKSTAFGPTEQEQGEEDREELERLKRKVVENHILDLAREGGWSPNLVVQEQDEEGGGSSPPPNWKVRGFSWDWKPDGSINVHQRVPGVRIHPTLGRPTYFNNIGNRYGYSKEHGAIDPPHHSKILAEGPNGERVSFPPPFYCGHGLPSSSSNLRYPPHESKDHPIPTEFMQRALELSQELASKVEWQTGDVLVLDNLAVQHAREPWKGDRRLLASLWDQPQLLSKAKPL</sequence>
<dbReference type="EMBL" id="KZ820529">
    <property type="protein sequence ID" value="PWN47141.1"/>
    <property type="molecule type" value="Genomic_DNA"/>
</dbReference>
<organism evidence="1 2">
    <name type="scientific">Violaceomyces palustris</name>
    <dbReference type="NCBI Taxonomy" id="1673888"/>
    <lineage>
        <taxon>Eukaryota</taxon>
        <taxon>Fungi</taxon>
        <taxon>Dikarya</taxon>
        <taxon>Basidiomycota</taxon>
        <taxon>Ustilaginomycotina</taxon>
        <taxon>Ustilaginomycetes</taxon>
        <taxon>Violaceomycetales</taxon>
        <taxon>Violaceomycetaceae</taxon>
        <taxon>Violaceomyces</taxon>
    </lineage>
</organism>
<evidence type="ECO:0000313" key="1">
    <source>
        <dbReference type="EMBL" id="PWN47141.1"/>
    </source>
</evidence>
<protein>
    <submittedName>
        <fullName evidence="1">Clavaminate synthase-like protein</fullName>
    </submittedName>
</protein>
<gene>
    <name evidence="1" type="ORF">IE53DRAFT_349683</name>
</gene>
<name>A0ACD0NMV9_9BASI</name>
<dbReference type="Proteomes" id="UP000245626">
    <property type="component" value="Unassembled WGS sequence"/>
</dbReference>
<proteinExistence type="predicted"/>
<keyword evidence="2" id="KW-1185">Reference proteome</keyword>
<accession>A0ACD0NMV9</accession>
<reference evidence="1 2" key="1">
    <citation type="journal article" date="2018" name="Mol. Biol. Evol.">
        <title>Broad Genomic Sampling Reveals a Smut Pathogenic Ancestry of the Fungal Clade Ustilaginomycotina.</title>
        <authorList>
            <person name="Kijpornyongpan T."/>
            <person name="Mondo S.J."/>
            <person name="Barry K."/>
            <person name="Sandor L."/>
            <person name="Lee J."/>
            <person name="Lipzen A."/>
            <person name="Pangilinan J."/>
            <person name="LaButti K."/>
            <person name="Hainaut M."/>
            <person name="Henrissat B."/>
            <person name="Grigoriev I.V."/>
            <person name="Spatafora J.W."/>
            <person name="Aime M.C."/>
        </authorList>
    </citation>
    <scope>NUCLEOTIDE SEQUENCE [LARGE SCALE GENOMIC DNA]</scope>
    <source>
        <strain evidence="1 2">SA 807</strain>
    </source>
</reference>
<evidence type="ECO:0000313" key="2">
    <source>
        <dbReference type="Proteomes" id="UP000245626"/>
    </source>
</evidence>